<dbReference type="KEGG" id="rga:RGR602_PC00665"/>
<protein>
    <submittedName>
        <fullName evidence="6">Small heat shock protein</fullName>
    </submittedName>
</protein>
<dbReference type="AlphaFoldDB" id="A0A0B4XDJ6"/>
<reference evidence="6 7" key="1">
    <citation type="submission" date="2013-11" db="EMBL/GenBank/DDBJ databases">
        <title>Complete genome sequence of Rhizobium gallicum bv. gallicum R602.</title>
        <authorList>
            <person name="Bustos P."/>
            <person name="Santamaria R.I."/>
            <person name="Lozano L."/>
            <person name="Acosta J.L."/>
            <person name="Ormeno-Orrillo E."/>
            <person name="Rogel M.A."/>
            <person name="Romero D."/>
            <person name="Cevallos M.A."/>
            <person name="Martinez-Romero E."/>
            <person name="Gonzalez V."/>
        </authorList>
    </citation>
    <scope>NUCLEOTIDE SEQUENCE [LARGE SCALE GENOMIC DNA]</scope>
    <source>
        <strain evidence="6 7">R602</strain>
        <plasmid evidence="6 7">pRgalR602c</plasmid>
    </source>
</reference>
<evidence type="ECO:0000313" key="7">
    <source>
        <dbReference type="Proteomes" id="UP000031368"/>
    </source>
</evidence>
<evidence type="ECO:0000313" key="6">
    <source>
        <dbReference type="EMBL" id="AJD44703.1"/>
    </source>
</evidence>
<geneLocation type="plasmid" evidence="6 7">
    <name>pRgalR602c</name>
</geneLocation>
<feature type="compositionally biased region" description="Basic and acidic residues" evidence="4">
    <location>
        <begin position="143"/>
        <end position="161"/>
    </location>
</feature>
<dbReference type="RefSeq" id="WP_040115011.1">
    <property type="nucleotide sequence ID" value="NZ_CP006880.1"/>
</dbReference>
<name>A0A0B4XDJ6_9HYPH</name>
<comment type="similarity">
    <text evidence="2 3">Belongs to the small heat shock protein (HSP20) family.</text>
</comment>
<keyword evidence="6" id="KW-0614">Plasmid</keyword>
<gene>
    <name evidence="6" type="ORF">RGR602_PC00665</name>
</gene>
<sequence>MRNEFDFAPLYRSSIGFDRVFNLLNNAQRFQAVDTWPPYDIVKAGEDEYRITMAVAGFAEEDLSVTHERNVLVIAGAKPDKEDMQYLHHGIAGRSFERRFELADHVKVLGASLKNGLLSVELKREIPEEMKPRRIAIGMNEAKQTKEETGPLQIEGEKQVA</sequence>
<proteinExistence type="inferred from homology"/>
<dbReference type="HOGENOM" id="CLU_046737_4_1_5"/>
<dbReference type="PANTHER" id="PTHR47062">
    <property type="match status" value="1"/>
</dbReference>
<keyword evidence="1 6" id="KW-0346">Stress response</keyword>
<feature type="region of interest" description="Disordered" evidence="4">
    <location>
        <begin position="140"/>
        <end position="161"/>
    </location>
</feature>
<dbReference type="InterPro" id="IPR037913">
    <property type="entry name" value="ACD_IbpA/B"/>
</dbReference>
<organism evidence="6 7">
    <name type="scientific">Rhizobium gallicum bv. gallicum R602sp</name>
    <dbReference type="NCBI Taxonomy" id="1041138"/>
    <lineage>
        <taxon>Bacteria</taxon>
        <taxon>Pseudomonadati</taxon>
        <taxon>Pseudomonadota</taxon>
        <taxon>Alphaproteobacteria</taxon>
        <taxon>Hyphomicrobiales</taxon>
        <taxon>Rhizobiaceae</taxon>
        <taxon>Rhizobium/Agrobacterium group</taxon>
        <taxon>Rhizobium</taxon>
    </lineage>
</organism>
<evidence type="ECO:0000256" key="3">
    <source>
        <dbReference type="RuleBase" id="RU003616"/>
    </source>
</evidence>
<dbReference type="SUPFAM" id="SSF49764">
    <property type="entry name" value="HSP20-like chaperones"/>
    <property type="match status" value="1"/>
</dbReference>
<evidence type="ECO:0000256" key="4">
    <source>
        <dbReference type="SAM" id="MobiDB-lite"/>
    </source>
</evidence>
<evidence type="ECO:0000256" key="1">
    <source>
        <dbReference type="ARBA" id="ARBA00023016"/>
    </source>
</evidence>
<dbReference type="Gene3D" id="2.60.40.790">
    <property type="match status" value="1"/>
</dbReference>
<dbReference type="Pfam" id="PF00011">
    <property type="entry name" value="HSP20"/>
    <property type="match status" value="1"/>
</dbReference>
<feature type="domain" description="SHSP" evidence="5">
    <location>
        <begin position="30"/>
        <end position="140"/>
    </location>
</feature>
<evidence type="ECO:0000256" key="2">
    <source>
        <dbReference type="PROSITE-ProRule" id="PRU00285"/>
    </source>
</evidence>
<dbReference type="Proteomes" id="UP000031368">
    <property type="component" value="Plasmid pRgalR602c"/>
</dbReference>
<keyword evidence="7" id="KW-1185">Reference proteome</keyword>
<dbReference type="CDD" id="cd06470">
    <property type="entry name" value="ACD_IbpA-B_like"/>
    <property type="match status" value="1"/>
</dbReference>
<accession>A0A0B4XDJ6</accession>
<evidence type="ECO:0000259" key="5">
    <source>
        <dbReference type="PROSITE" id="PS01031"/>
    </source>
</evidence>
<dbReference type="PANTHER" id="PTHR47062:SF1">
    <property type="entry name" value="SMALL HEAT SHOCK PROTEIN IBPA"/>
    <property type="match status" value="1"/>
</dbReference>
<dbReference type="EMBL" id="CP006880">
    <property type="protein sequence ID" value="AJD44703.1"/>
    <property type="molecule type" value="Genomic_DNA"/>
</dbReference>
<dbReference type="InterPro" id="IPR008978">
    <property type="entry name" value="HSP20-like_chaperone"/>
</dbReference>
<dbReference type="PROSITE" id="PS01031">
    <property type="entry name" value="SHSP"/>
    <property type="match status" value="1"/>
</dbReference>
<dbReference type="InterPro" id="IPR002068">
    <property type="entry name" value="A-crystallin/Hsp20_dom"/>
</dbReference>